<dbReference type="EMBL" id="BAOS01000040">
    <property type="protein sequence ID" value="GAX62730.1"/>
    <property type="molecule type" value="Genomic_DNA"/>
</dbReference>
<dbReference type="Proteomes" id="UP000218542">
    <property type="component" value="Unassembled WGS sequence"/>
</dbReference>
<gene>
    <name evidence="1" type="ORF">SCALIN_C40_0019</name>
</gene>
<name>A0A286U3J8_9BACT</name>
<comment type="caution">
    <text evidence="1">The sequence shown here is derived from an EMBL/GenBank/DDBJ whole genome shotgun (WGS) entry which is preliminary data.</text>
</comment>
<proteinExistence type="predicted"/>
<organism evidence="1 2">
    <name type="scientific">Candidatus Scalindua japonica</name>
    <dbReference type="NCBI Taxonomy" id="1284222"/>
    <lineage>
        <taxon>Bacteria</taxon>
        <taxon>Pseudomonadati</taxon>
        <taxon>Planctomycetota</taxon>
        <taxon>Candidatus Brocadiia</taxon>
        <taxon>Candidatus Brocadiales</taxon>
        <taxon>Candidatus Scalinduaceae</taxon>
        <taxon>Candidatus Scalindua</taxon>
    </lineage>
</organism>
<dbReference type="AlphaFoldDB" id="A0A286U3J8"/>
<evidence type="ECO:0000313" key="1">
    <source>
        <dbReference type="EMBL" id="GAX62730.1"/>
    </source>
</evidence>
<accession>A0A286U3J8</accession>
<evidence type="ECO:0000313" key="2">
    <source>
        <dbReference type="Proteomes" id="UP000218542"/>
    </source>
</evidence>
<reference evidence="2" key="1">
    <citation type="journal article" date="2017" name="Environ. Microbiol. Rep.">
        <title>Genetic Diversity of Marine Anaerobic Ammonium-Oxidizing Bacteria as Revealed by Genomic and Proteomic Analyses of 'Candidatus Scalindua japonica'.</title>
        <authorList>
            <person name="Oshiki M."/>
            <person name="Mizuto K."/>
            <person name="Kimura Z."/>
            <person name="Kindaichi T."/>
            <person name="Satoh H."/>
            <person name="Okabe S."/>
        </authorList>
    </citation>
    <scope>NUCLEOTIDE SEQUENCE [LARGE SCALE GENOMIC DNA]</scope>
    <source>
        <strain evidence="2">husup-a2</strain>
    </source>
</reference>
<sequence length="151" mass="16837">MKGNIVTVLKENTGVAEKIEKSLTLFVESVEMSSDLEIIGTALPSKEEVFVIRDYSKTEGIEGAYVEVSIDEIVRKVTDSDKAQEFVSVIQNDRAPIVLNGITRIVGYYSRVNNWNKSKVGELRDRANGSYGLTGQSQLFQNDRLDMIDSL</sequence>
<keyword evidence="2" id="KW-1185">Reference proteome</keyword>
<protein>
    <submittedName>
        <fullName evidence="1">Uncharacterized protein</fullName>
    </submittedName>
</protein>